<protein>
    <submittedName>
        <fullName evidence="16">General secretion pathway protein D</fullName>
    </submittedName>
</protein>
<feature type="domain" description="NolW-like" evidence="14">
    <location>
        <begin position="283"/>
        <end position="370"/>
    </location>
</feature>
<dbReference type="PRINTS" id="PR01032">
    <property type="entry name" value="PHAGEIV"/>
</dbReference>
<keyword evidence="17" id="KW-1185">Reference proteome</keyword>
<dbReference type="GO" id="GO:0015627">
    <property type="term" value="C:type II protein secretion system complex"/>
    <property type="evidence" value="ECO:0007669"/>
    <property type="project" value="InterPro"/>
</dbReference>
<dbReference type="Proteomes" id="UP000243207">
    <property type="component" value="Chromosome I"/>
</dbReference>
<keyword evidence="9" id="KW-0998">Cell outer membrane</keyword>
<dbReference type="Pfam" id="PF03958">
    <property type="entry name" value="Secretin_N"/>
    <property type="match status" value="3"/>
</dbReference>
<dbReference type="InterPro" id="IPR050810">
    <property type="entry name" value="Bact_Secretion_Sys_Channel"/>
</dbReference>
<accession>A0A1H1UC70</accession>
<dbReference type="STRING" id="487184.SAMN05216421_2017"/>
<dbReference type="PANTHER" id="PTHR30332:SF24">
    <property type="entry name" value="SECRETIN GSPD-RELATED"/>
    <property type="match status" value="1"/>
</dbReference>
<evidence type="ECO:0000256" key="7">
    <source>
        <dbReference type="ARBA" id="ARBA00022927"/>
    </source>
</evidence>
<dbReference type="InterPro" id="IPR013356">
    <property type="entry name" value="T2SS_GspD"/>
</dbReference>
<keyword evidence="8" id="KW-0472">Membrane</keyword>
<keyword evidence="3 10" id="KW-0813">Transport</keyword>
<dbReference type="InterPro" id="IPR005644">
    <property type="entry name" value="NolW-like"/>
</dbReference>
<feature type="domain" description="Type II/III secretion system secretin-like" evidence="13">
    <location>
        <begin position="457"/>
        <end position="619"/>
    </location>
</feature>
<evidence type="ECO:0000259" key="15">
    <source>
        <dbReference type="Pfam" id="PF21305"/>
    </source>
</evidence>
<evidence type="ECO:0000256" key="6">
    <source>
        <dbReference type="ARBA" id="ARBA00022729"/>
    </source>
</evidence>
<dbReference type="AlphaFoldDB" id="A0A1H1UC70"/>
<feature type="domain" description="NolW-like" evidence="14">
    <location>
        <begin position="211"/>
        <end position="279"/>
    </location>
</feature>
<dbReference type="InterPro" id="IPR001775">
    <property type="entry name" value="GspD/PilQ"/>
</dbReference>
<dbReference type="PRINTS" id="PR00811">
    <property type="entry name" value="BCTERIALGSPD"/>
</dbReference>
<organism evidence="16 17">
    <name type="scientific">Halopseudomonas xinjiangensis</name>
    <dbReference type="NCBI Taxonomy" id="487184"/>
    <lineage>
        <taxon>Bacteria</taxon>
        <taxon>Pseudomonadati</taxon>
        <taxon>Pseudomonadota</taxon>
        <taxon>Gammaproteobacteria</taxon>
        <taxon>Pseudomonadales</taxon>
        <taxon>Pseudomonadaceae</taxon>
        <taxon>Halopseudomonas</taxon>
    </lineage>
</organism>
<feature type="region of interest" description="Disordered" evidence="11">
    <location>
        <begin position="304"/>
        <end position="337"/>
    </location>
</feature>
<evidence type="ECO:0000256" key="11">
    <source>
        <dbReference type="SAM" id="MobiDB-lite"/>
    </source>
</evidence>
<dbReference type="InterPro" id="IPR004846">
    <property type="entry name" value="T2SS/T3SS_dom"/>
</dbReference>
<keyword evidence="6 12" id="KW-0732">Signal</keyword>
<feature type="signal peptide" evidence="12">
    <location>
        <begin position="1"/>
        <end position="27"/>
    </location>
</feature>
<dbReference type="InterPro" id="IPR049371">
    <property type="entry name" value="GspD-like_N0"/>
</dbReference>
<dbReference type="GO" id="GO:0015628">
    <property type="term" value="P:protein secretion by the type II secretion system"/>
    <property type="evidence" value="ECO:0007669"/>
    <property type="project" value="InterPro"/>
</dbReference>
<feature type="chain" id="PRO_5009261999" evidence="12">
    <location>
        <begin position="28"/>
        <end position="692"/>
    </location>
</feature>
<name>A0A1H1UC70_9GAMM</name>
<comment type="subcellular location">
    <subcellularLocation>
        <location evidence="1 10">Cell outer membrane</location>
    </subcellularLocation>
</comment>
<reference evidence="17" key="1">
    <citation type="submission" date="2016-10" db="EMBL/GenBank/DDBJ databases">
        <authorList>
            <person name="Varghese N."/>
            <person name="Submissions S."/>
        </authorList>
    </citation>
    <scope>NUCLEOTIDE SEQUENCE [LARGE SCALE GENOMIC DNA]</scope>
    <source>
        <strain evidence="17">NRRL B-51270</strain>
    </source>
</reference>
<evidence type="ECO:0000256" key="12">
    <source>
        <dbReference type="SAM" id="SignalP"/>
    </source>
</evidence>
<gene>
    <name evidence="16" type="ORF">SAMN05216421_2017</name>
</gene>
<evidence type="ECO:0000256" key="4">
    <source>
        <dbReference type="ARBA" id="ARBA00022452"/>
    </source>
</evidence>
<dbReference type="EMBL" id="LT629736">
    <property type="protein sequence ID" value="SDS70115.1"/>
    <property type="molecule type" value="Genomic_DNA"/>
</dbReference>
<feature type="compositionally biased region" description="Low complexity" evidence="11">
    <location>
        <begin position="321"/>
        <end position="330"/>
    </location>
</feature>
<dbReference type="Gene3D" id="3.30.1370.120">
    <property type="match status" value="3"/>
</dbReference>
<dbReference type="Pfam" id="PF21305">
    <property type="entry name" value="type_II_gspD_N0"/>
    <property type="match status" value="1"/>
</dbReference>
<dbReference type="GO" id="GO:0009279">
    <property type="term" value="C:cell outer membrane"/>
    <property type="evidence" value="ECO:0007669"/>
    <property type="project" value="UniProtKB-SubCell"/>
</dbReference>
<evidence type="ECO:0000256" key="8">
    <source>
        <dbReference type="ARBA" id="ARBA00023136"/>
    </source>
</evidence>
<evidence type="ECO:0000313" key="16">
    <source>
        <dbReference type="EMBL" id="SDS70115.1"/>
    </source>
</evidence>
<comment type="similarity">
    <text evidence="2">Belongs to the bacterial secretin family. GSP D subfamily.</text>
</comment>
<proteinExistence type="inferred from homology"/>
<keyword evidence="4" id="KW-1134">Transmembrane beta strand</keyword>
<evidence type="ECO:0000256" key="10">
    <source>
        <dbReference type="RuleBase" id="RU004004"/>
    </source>
</evidence>
<evidence type="ECO:0000259" key="13">
    <source>
        <dbReference type="Pfam" id="PF00263"/>
    </source>
</evidence>
<feature type="domain" description="GspD-like N0" evidence="15">
    <location>
        <begin position="53"/>
        <end position="123"/>
    </location>
</feature>
<evidence type="ECO:0000256" key="2">
    <source>
        <dbReference type="ARBA" id="ARBA00006980"/>
    </source>
</evidence>
<evidence type="ECO:0000259" key="14">
    <source>
        <dbReference type="Pfam" id="PF03958"/>
    </source>
</evidence>
<evidence type="ECO:0000256" key="9">
    <source>
        <dbReference type="ARBA" id="ARBA00023237"/>
    </source>
</evidence>
<dbReference type="NCBIfam" id="TIGR02517">
    <property type="entry name" value="type_II_gspD"/>
    <property type="match status" value="1"/>
</dbReference>
<keyword evidence="5" id="KW-0812">Transmembrane</keyword>
<dbReference type="Pfam" id="PF00263">
    <property type="entry name" value="Secretin"/>
    <property type="match status" value="1"/>
</dbReference>
<evidence type="ECO:0000256" key="5">
    <source>
        <dbReference type="ARBA" id="ARBA00022692"/>
    </source>
</evidence>
<evidence type="ECO:0000256" key="1">
    <source>
        <dbReference type="ARBA" id="ARBA00004442"/>
    </source>
</evidence>
<feature type="domain" description="NolW-like" evidence="14">
    <location>
        <begin position="148"/>
        <end position="207"/>
    </location>
</feature>
<dbReference type="PANTHER" id="PTHR30332">
    <property type="entry name" value="PROBABLE GENERAL SECRETION PATHWAY PROTEIN D"/>
    <property type="match status" value="1"/>
</dbReference>
<keyword evidence="7" id="KW-0653">Protein transport</keyword>
<dbReference type="InterPro" id="IPR038591">
    <property type="entry name" value="NolW-like_sf"/>
</dbReference>
<sequence length="692" mass="74488">MPILFAKRRLTLSVALSLSLLSASAMAQSGSGQSDAAQPLVVPAGDPNEELVLNLRQADINGLIEIVSEETGINFIVDPRVRGEVNVVSGQPIRRGELYDLFLAVLKSYGFAAVTGSGGVVRIVPEVQAKENEVPSLSAETRGDEMITHVIPVRHISAGQLVRILRPLVPKGGHLAAAAESNSLVIADTAANVRRIQGLIERIDQESMDGVEIVPLEHASALEVVRIAQGLESGSETEDFTKRAKVIADERTNSVILRGDPESRATLRKMIQRMDVPGQGGDTQVHYLRYAKAEQVAEVLRGIAEGRNRQGETATTGDPNAGMSSMGGASESQVRIQHHESTNSVVVHGPAELSREMASIIRQLDIRRAQVLVEAVIAEVSYDRAKELGVQWGVGNESGGVGVINFNRNGRGLVNLAGAVRGYLDGDITTPPSFPDGGSFGGIASIGSTQIALLVNALQGDSSSNILSTPSLLTLDNEEAEIVVGQNVPFIVGRSVENSGQAFDTIQREDVGIKLRIRPQINEGNAVRLEISQEVSQIAPGASGAADIITNKRSLNTHVMVDDNELIVLGGLIDDQMVETRDKVPGLGDIPGLGRLFRYDTAELQKRNLMVFLRPVIVRDTAVSESLTHSKYSYIRDQQVRERQRDDRLLPSNTMPVLPDWNYLLSLPAPFENAMQGMVPVEPSIPVPPTVN</sequence>
<evidence type="ECO:0000256" key="3">
    <source>
        <dbReference type="ARBA" id="ARBA00022448"/>
    </source>
</evidence>
<evidence type="ECO:0000313" key="17">
    <source>
        <dbReference type="Proteomes" id="UP000243207"/>
    </source>
</evidence>